<reference evidence="2 3" key="1">
    <citation type="journal article" date="2003" name="Genome Res.">
        <title>Comparative complete genome sequence analysis of the amino acid replacements responsible for the thermostability of Corynebacterium efficiens.</title>
        <authorList>
            <person name="Nishio Y."/>
            <person name="Nakamura Y."/>
            <person name="Kawarabayasi Y."/>
            <person name="Usuda Y."/>
            <person name="Kimura E."/>
            <person name="Sugimoto S."/>
            <person name="Matsui K."/>
            <person name="Yamagishi A."/>
            <person name="Kikuchi H."/>
            <person name="Ikeo K."/>
            <person name="Gojobori T."/>
        </authorList>
    </citation>
    <scope>NUCLEOTIDE SEQUENCE [LARGE SCALE GENOMIC DNA]</scope>
    <source>
        <strain evidence="3">DSM 44549 / YS-314 / AJ 12310 / JCM 11189 / NBRC 100395</strain>
    </source>
</reference>
<dbReference type="eggNOG" id="COG1680">
    <property type="taxonomic scope" value="Bacteria"/>
</dbReference>
<dbReference type="InterPro" id="IPR050789">
    <property type="entry name" value="Diverse_Enzym_Activities"/>
</dbReference>
<dbReference type="InterPro" id="IPR001466">
    <property type="entry name" value="Beta-lactam-related"/>
</dbReference>
<dbReference type="EMBL" id="BA000035">
    <property type="protein sequence ID" value="BAC18963.1"/>
    <property type="molecule type" value="Genomic_DNA"/>
</dbReference>
<dbReference type="PANTHER" id="PTHR43283:SF15">
    <property type="entry name" value="CONSERVED PROTEIN"/>
    <property type="match status" value="1"/>
</dbReference>
<dbReference type="AlphaFoldDB" id="Q8FNJ1"/>
<evidence type="ECO:0000313" key="2">
    <source>
        <dbReference type="EMBL" id="BAC18963.1"/>
    </source>
</evidence>
<dbReference type="InterPro" id="IPR012338">
    <property type="entry name" value="Beta-lactam/transpept-like"/>
</dbReference>
<dbReference type="HOGENOM" id="CLU_089324_0_0_11"/>
<sequence length="302" mass="32526">MRVCMAASVIFRSAPAPPQPFRVGELLGSESMESLNALDSWPVDNVAASIIADGAVSSHGDVDHVFEIMSVTKLVTAYAFLIAIEEGVFELDTPLGPEGATVRHLLAHASGLAFGSPVVERPVGDRRIYSSAGFDVLAHAVEEETEMPFAQYLREAVLMPLGMESSGLHGSAGHAMRSTVADLTRFAGELLDPTLVARQTLDEAFTVQYPDLIGTVPGYGMQKPCPWGLGFEIKGTKAPHWTGTTMPENTIGHFGYSGTFLWVAPGTGRAGVVLTDRYFDAWAKPLWTEFNDAVWAELERGV</sequence>
<protein>
    <recommendedName>
        <fullName evidence="1">Beta-lactamase-related domain-containing protein</fullName>
    </recommendedName>
</protein>
<keyword evidence="3" id="KW-1185">Reference proteome</keyword>
<dbReference type="Proteomes" id="UP000001409">
    <property type="component" value="Chromosome"/>
</dbReference>
<evidence type="ECO:0000259" key="1">
    <source>
        <dbReference type="Pfam" id="PF00144"/>
    </source>
</evidence>
<name>Q8FNJ1_COREF</name>
<proteinExistence type="predicted"/>
<dbReference type="Gene3D" id="3.40.710.10">
    <property type="entry name" value="DD-peptidase/beta-lactamase superfamily"/>
    <property type="match status" value="1"/>
</dbReference>
<dbReference type="PANTHER" id="PTHR43283">
    <property type="entry name" value="BETA-LACTAMASE-RELATED"/>
    <property type="match status" value="1"/>
</dbReference>
<dbReference type="STRING" id="196164.gene:10742582"/>
<dbReference type="Pfam" id="PF00144">
    <property type="entry name" value="Beta-lactamase"/>
    <property type="match status" value="1"/>
</dbReference>
<feature type="domain" description="Beta-lactamase-related" evidence="1">
    <location>
        <begin position="61"/>
        <end position="278"/>
    </location>
</feature>
<dbReference type="KEGG" id="cef:CE2153"/>
<dbReference type="SUPFAM" id="SSF56601">
    <property type="entry name" value="beta-lactamase/transpeptidase-like"/>
    <property type="match status" value="1"/>
</dbReference>
<organism evidence="2 3">
    <name type="scientific">Corynebacterium efficiens (strain DSM 44549 / YS-314 / AJ 12310 / JCM 11189 / NBRC 100395)</name>
    <dbReference type="NCBI Taxonomy" id="196164"/>
    <lineage>
        <taxon>Bacteria</taxon>
        <taxon>Bacillati</taxon>
        <taxon>Actinomycetota</taxon>
        <taxon>Actinomycetes</taxon>
        <taxon>Mycobacteriales</taxon>
        <taxon>Corynebacteriaceae</taxon>
        <taxon>Corynebacterium</taxon>
    </lineage>
</organism>
<evidence type="ECO:0000313" key="3">
    <source>
        <dbReference type="Proteomes" id="UP000001409"/>
    </source>
</evidence>
<accession>Q8FNJ1</accession>